<protein>
    <submittedName>
        <fullName evidence="2">Uncharacterized protein</fullName>
    </submittedName>
</protein>
<evidence type="ECO:0000313" key="2">
    <source>
        <dbReference type="EMBL" id="MDQ0935087.1"/>
    </source>
</evidence>
<dbReference type="Proteomes" id="UP001223072">
    <property type="component" value="Unassembled WGS sequence"/>
</dbReference>
<accession>A0ABU0RV99</accession>
<dbReference type="EMBL" id="JAUSZS010000006">
    <property type="protein sequence ID" value="MDQ0935087.1"/>
    <property type="molecule type" value="Genomic_DNA"/>
</dbReference>
<reference evidence="2 3" key="1">
    <citation type="submission" date="2023-07" db="EMBL/GenBank/DDBJ databases">
        <title>Comparative genomics of wheat-associated soil bacteria to identify genetic determinants of phenazine resistance.</title>
        <authorList>
            <person name="Mouncey N."/>
        </authorList>
    </citation>
    <scope>NUCLEOTIDE SEQUENCE [LARGE SCALE GENOMIC DNA]</scope>
    <source>
        <strain evidence="2 3">W2I16</strain>
    </source>
</reference>
<gene>
    <name evidence="2" type="ORF">QFZ49_005058</name>
</gene>
<comment type="caution">
    <text evidence="2">The sequence shown here is derived from an EMBL/GenBank/DDBJ whole genome shotgun (WGS) entry which is preliminary data.</text>
</comment>
<keyword evidence="3" id="KW-1185">Reference proteome</keyword>
<sequence length="101" mass="11088">MHAAGSDLERRLNRYWETFRQKDDLKTFLGPVAREQFATVIPARSRPTPGSASPRWPAPPRSPARAPVHVVQDGSAHQTQALLLADAEAADWFTATVAGEI</sequence>
<name>A0ABU0RV99_9ACTN</name>
<proteinExistence type="predicted"/>
<organism evidence="2 3">
    <name type="scientific">Streptomyces turgidiscabies</name>
    <dbReference type="NCBI Taxonomy" id="85558"/>
    <lineage>
        <taxon>Bacteria</taxon>
        <taxon>Bacillati</taxon>
        <taxon>Actinomycetota</taxon>
        <taxon>Actinomycetes</taxon>
        <taxon>Kitasatosporales</taxon>
        <taxon>Streptomycetaceae</taxon>
        <taxon>Streptomyces</taxon>
    </lineage>
</organism>
<feature type="region of interest" description="Disordered" evidence="1">
    <location>
        <begin position="42"/>
        <end position="68"/>
    </location>
</feature>
<evidence type="ECO:0000256" key="1">
    <source>
        <dbReference type="SAM" id="MobiDB-lite"/>
    </source>
</evidence>
<dbReference type="RefSeq" id="WP_307628703.1">
    <property type="nucleotide sequence ID" value="NZ_JAUSZS010000006.1"/>
</dbReference>
<evidence type="ECO:0000313" key="3">
    <source>
        <dbReference type="Proteomes" id="UP001223072"/>
    </source>
</evidence>